<dbReference type="Pfam" id="PF01756">
    <property type="entry name" value="ACOX"/>
    <property type="match status" value="1"/>
</dbReference>
<dbReference type="InterPro" id="IPR009100">
    <property type="entry name" value="AcylCoA_DH/oxidase_NM_dom_sf"/>
</dbReference>
<dbReference type="InterPro" id="IPR036250">
    <property type="entry name" value="AcylCo_DH-like_C"/>
</dbReference>
<dbReference type="InterPro" id="IPR037069">
    <property type="entry name" value="AcylCoA_DH/ox_N_sf"/>
</dbReference>
<dbReference type="GO" id="GO:0071949">
    <property type="term" value="F:FAD binding"/>
    <property type="evidence" value="ECO:0007669"/>
    <property type="project" value="InterPro"/>
</dbReference>
<sequence length="671" mass="73412">MSTSRGVTMHDHASGHIDLARLRDVLDGPWAKVRNAHREHLDERFLPVYGETGDQARERISRLLTELPVELGIASAFPTEYGGSSDVGGSIIASEMLAQVDLSLMVKAGVQWGLFGGAVQALGTQRHHDVYLRDIISGTIFGCFAMTETGHGSDVQQLRTTCTYDPQTQTFDLHTPHEAARKDYIGNAARDGRMAVVFAQLITNGQRHGVHAWLVPIRDAQGNPLPGVTIGDAGPKAGLLGVDNGRLSFDHVQVPRDMLLDRYGQVAEDGTYSSPIENDSRRFFTMLGTLVRGRVSVGGAASAATKSALTIAVRYGDIRRQFDTPGADREVLINDYLAHQRKLLPALATTYALHFAQTELVAALNEVQGGDGPVDEHRQRELESRAAGLKAAQTWHATRTIQMCREACGGAGYLAENRLPSLKADTDVFTTFEGDNTVLLQLVAKGLLTGFRDEFGSLDGWGRASFVVEQVREMVLERTAARSLIERLVSAVPGRDEEVAVTDRGWQLKVFEDRERHLLDGAVRRLRGGAATKKDRPFDIFNDVQDHVLAVAAAHIDRVTLEAFVAGIADTADPAVQALLSRVCDLYALSVIEANKGWFLEHGRLTPARSKAITGVVNGLLKELRPHMRTLVDGFAIPDTWLHCAILREEPRRQETMSAHDAAGDRQVVRA</sequence>
<evidence type="ECO:0000256" key="9">
    <source>
        <dbReference type="ARBA" id="ARBA00023098"/>
    </source>
</evidence>
<evidence type="ECO:0000259" key="12">
    <source>
        <dbReference type="Pfam" id="PF02770"/>
    </source>
</evidence>
<organism evidence="15 16">
    <name type="scientific">Micromonospora jinlongensis</name>
    <dbReference type="NCBI Taxonomy" id="1287877"/>
    <lineage>
        <taxon>Bacteria</taxon>
        <taxon>Bacillati</taxon>
        <taxon>Actinomycetota</taxon>
        <taxon>Actinomycetes</taxon>
        <taxon>Micromonosporales</taxon>
        <taxon>Micromonosporaceae</taxon>
        <taxon>Micromonospora</taxon>
    </lineage>
</organism>
<keyword evidence="7" id="KW-0276">Fatty acid metabolism</keyword>
<dbReference type="InterPro" id="IPR046373">
    <property type="entry name" value="Acyl-CoA_Oxase/DH_mid-dom_sf"/>
</dbReference>
<evidence type="ECO:0000313" key="16">
    <source>
        <dbReference type="Proteomes" id="UP000523545"/>
    </source>
</evidence>
<dbReference type="Gene3D" id="1.10.540.10">
    <property type="entry name" value="Acyl-CoA dehydrogenase/oxidase, N-terminal domain"/>
    <property type="match status" value="1"/>
</dbReference>
<evidence type="ECO:0000256" key="7">
    <source>
        <dbReference type="ARBA" id="ARBA00022832"/>
    </source>
</evidence>
<dbReference type="GO" id="GO:0033540">
    <property type="term" value="P:fatty acid beta-oxidation using acyl-CoA oxidase"/>
    <property type="evidence" value="ECO:0007669"/>
    <property type="project" value="TreeGrafter"/>
</dbReference>
<dbReference type="InterPro" id="IPR013786">
    <property type="entry name" value="AcylCoA_DH/ox_N"/>
</dbReference>
<evidence type="ECO:0000256" key="4">
    <source>
        <dbReference type="ARBA" id="ARBA00012870"/>
    </source>
</evidence>
<dbReference type="GO" id="GO:0055088">
    <property type="term" value="P:lipid homeostasis"/>
    <property type="evidence" value="ECO:0007669"/>
    <property type="project" value="TreeGrafter"/>
</dbReference>
<gene>
    <name evidence="15" type="ORF">HNR22_001672</name>
</gene>
<dbReference type="PIRSF" id="PIRSF000168">
    <property type="entry name" value="Acyl-CoA_oxidase"/>
    <property type="match status" value="1"/>
</dbReference>
<dbReference type="Pfam" id="PF02770">
    <property type="entry name" value="Acyl-CoA_dh_M"/>
    <property type="match status" value="1"/>
</dbReference>
<dbReference type="FunFam" id="2.40.110.10:FF:000005">
    <property type="entry name" value="Acyl-coenzyme A oxidase"/>
    <property type="match status" value="1"/>
</dbReference>
<dbReference type="InterPro" id="IPR055060">
    <property type="entry name" value="ACOX_C_alpha1"/>
</dbReference>
<dbReference type="GO" id="GO:0005504">
    <property type="term" value="F:fatty acid binding"/>
    <property type="evidence" value="ECO:0007669"/>
    <property type="project" value="TreeGrafter"/>
</dbReference>
<evidence type="ECO:0000256" key="10">
    <source>
        <dbReference type="ARBA" id="ARBA00023140"/>
    </source>
</evidence>
<feature type="domain" description="Acyl-CoA dehydrogenase/oxidase N-terminal" evidence="13">
    <location>
        <begin position="33"/>
        <end position="138"/>
    </location>
</feature>
<dbReference type="EMBL" id="JACCHK010000001">
    <property type="protein sequence ID" value="NYH41945.1"/>
    <property type="molecule type" value="Genomic_DNA"/>
</dbReference>
<dbReference type="SUPFAM" id="SSF56645">
    <property type="entry name" value="Acyl-CoA dehydrogenase NM domain-like"/>
    <property type="match status" value="1"/>
</dbReference>
<keyword evidence="9" id="KW-0443">Lipid metabolism</keyword>
<keyword evidence="6" id="KW-0274">FAD</keyword>
<dbReference type="InterPro" id="IPR012258">
    <property type="entry name" value="Acyl-CoA_oxidase"/>
</dbReference>
<comment type="subcellular location">
    <subcellularLocation>
        <location evidence="2">Peroxisome</location>
    </subcellularLocation>
</comment>
<evidence type="ECO:0000256" key="5">
    <source>
        <dbReference type="ARBA" id="ARBA00022630"/>
    </source>
</evidence>
<dbReference type="PANTHER" id="PTHR10909:SF382">
    <property type="entry name" value="ACYL-COENZYME A OXIDASE"/>
    <property type="match status" value="1"/>
</dbReference>
<dbReference type="FunFam" id="1.20.140.10:FF:000010">
    <property type="entry name" value="Acyl-coenzyme A oxidase"/>
    <property type="match status" value="1"/>
</dbReference>
<dbReference type="FunFam" id="1.20.140.10:FF:000007">
    <property type="entry name" value="Acyl-coenzyme A oxidase"/>
    <property type="match status" value="1"/>
</dbReference>
<dbReference type="PANTHER" id="PTHR10909">
    <property type="entry name" value="ELECTRON TRANSPORT OXIDOREDUCTASE"/>
    <property type="match status" value="1"/>
</dbReference>
<keyword evidence="10" id="KW-0576">Peroxisome</keyword>
<evidence type="ECO:0000313" key="15">
    <source>
        <dbReference type="EMBL" id="NYH41945.1"/>
    </source>
</evidence>
<keyword evidence="5" id="KW-0285">Flavoprotein</keyword>
<evidence type="ECO:0000259" key="13">
    <source>
        <dbReference type="Pfam" id="PF02771"/>
    </source>
</evidence>
<feature type="domain" description="Acyl-CoA oxidase/dehydrogenase middle" evidence="12">
    <location>
        <begin position="143"/>
        <end position="252"/>
    </location>
</feature>
<evidence type="ECO:0000259" key="11">
    <source>
        <dbReference type="Pfam" id="PF01756"/>
    </source>
</evidence>
<dbReference type="Pfam" id="PF22924">
    <property type="entry name" value="ACOX_C_alpha1"/>
    <property type="match status" value="1"/>
</dbReference>
<reference evidence="15 16" key="1">
    <citation type="submission" date="2020-07" db="EMBL/GenBank/DDBJ databases">
        <title>Sequencing the genomes of 1000 actinobacteria strains.</title>
        <authorList>
            <person name="Klenk H.-P."/>
        </authorList>
    </citation>
    <scope>NUCLEOTIDE SEQUENCE [LARGE SCALE GENOMIC DNA]</scope>
    <source>
        <strain evidence="15 16">DSM 45876</strain>
    </source>
</reference>
<dbReference type="AlphaFoldDB" id="A0A7Y9X005"/>
<comment type="caution">
    <text evidence="15">The sequence shown here is derived from an EMBL/GenBank/DDBJ whole genome shotgun (WGS) entry which is preliminary data.</text>
</comment>
<dbReference type="Pfam" id="PF02771">
    <property type="entry name" value="Acyl-CoA_dh_N"/>
    <property type="match status" value="1"/>
</dbReference>
<comment type="cofactor">
    <cofactor evidence="1">
        <name>FAD</name>
        <dbReference type="ChEBI" id="CHEBI:57692"/>
    </cofactor>
</comment>
<evidence type="ECO:0000256" key="6">
    <source>
        <dbReference type="ARBA" id="ARBA00022827"/>
    </source>
</evidence>
<dbReference type="Proteomes" id="UP000523545">
    <property type="component" value="Unassembled WGS sequence"/>
</dbReference>
<comment type="similarity">
    <text evidence="3">Belongs to the acyl-CoA oxidase family.</text>
</comment>
<dbReference type="Gene3D" id="2.40.110.10">
    <property type="entry name" value="Butyryl-CoA Dehydrogenase, subunit A, domain 2"/>
    <property type="match status" value="1"/>
</dbReference>
<dbReference type="EC" id="1.3.3.6" evidence="4"/>
<feature type="domain" description="Acyl-CoA oxidase C-alpha1" evidence="14">
    <location>
        <begin position="288"/>
        <end position="448"/>
    </location>
</feature>
<dbReference type="InterPro" id="IPR002655">
    <property type="entry name" value="Acyl-CoA_oxidase_C"/>
</dbReference>
<keyword evidence="8 15" id="KW-0560">Oxidoreductase</keyword>
<evidence type="ECO:0000256" key="2">
    <source>
        <dbReference type="ARBA" id="ARBA00004275"/>
    </source>
</evidence>
<protein>
    <recommendedName>
        <fullName evidence="4">acyl-CoA oxidase</fullName>
        <ecNumber evidence="4">1.3.3.6</ecNumber>
    </recommendedName>
</protein>
<evidence type="ECO:0000256" key="3">
    <source>
        <dbReference type="ARBA" id="ARBA00006288"/>
    </source>
</evidence>
<dbReference type="GO" id="GO:0003997">
    <property type="term" value="F:acyl-CoA oxidase activity"/>
    <property type="evidence" value="ECO:0007669"/>
    <property type="project" value="UniProtKB-EC"/>
</dbReference>
<feature type="domain" description="Acyl-CoA oxidase C-terminal" evidence="11">
    <location>
        <begin position="508"/>
        <end position="646"/>
    </location>
</feature>
<dbReference type="SUPFAM" id="SSF47203">
    <property type="entry name" value="Acyl-CoA dehydrogenase C-terminal domain-like"/>
    <property type="match status" value="2"/>
</dbReference>
<evidence type="ECO:0000259" key="14">
    <source>
        <dbReference type="Pfam" id="PF22924"/>
    </source>
</evidence>
<dbReference type="Gene3D" id="1.20.140.10">
    <property type="entry name" value="Butyryl-CoA Dehydrogenase, subunit A, domain 3"/>
    <property type="match status" value="2"/>
</dbReference>
<name>A0A7Y9X005_9ACTN</name>
<proteinExistence type="inferred from homology"/>
<keyword evidence="16" id="KW-1185">Reference proteome</keyword>
<evidence type="ECO:0000256" key="8">
    <source>
        <dbReference type="ARBA" id="ARBA00023002"/>
    </source>
</evidence>
<evidence type="ECO:0000256" key="1">
    <source>
        <dbReference type="ARBA" id="ARBA00001974"/>
    </source>
</evidence>
<accession>A0A7Y9X005</accession>
<dbReference type="InterPro" id="IPR006091">
    <property type="entry name" value="Acyl-CoA_Oxase/DH_mid-dom"/>
</dbReference>